<dbReference type="InterPro" id="IPR008927">
    <property type="entry name" value="6-PGluconate_DH-like_C_sf"/>
</dbReference>
<dbReference type="SUPFAM" id="SSF52413">
    <property type="entry name" value="UDP-glucose/GDP-mannose dehydrogenase C-terminal domain"/>
    <property type="match status" value="1"/>
</dbReference>
<evidence type="ECO:0000256" key="2">
    <source>
        <dbReference type="ARBA" id="ARBA00006601"/>
    </source>
</evidence>
<evidence type="ECO:0000256" key="9">
    <source>
        <dbReference type="PIRSR" id="PIRSR500134-1"/>
    </source>
</evidence>
<feature type="binding site" evidence="11">
    <location>
        <position position="169"/>
    </location>
    <ligand>
        <name>NAD(+)</name>
        <dbReference type="ChEBI" id="CHEBI:57540"/>
    </ligand>
</feature>
<feature type="binding site" evidence="10">
    <location>
        <position position="331"/>
    </location>
    <ligand>
        <name>substrate</name>
    </ligand>
</feature>
<dbReference type="InterPro" id="IPR028357">
    <property type="entry name" value="UDPglc_DH_bac"/>
</dbReference>
<feature type="binding site" evidence="11">
    <location>
        <position position="58"/>
    </location>
    <ligand>
        <name>NAD(+)</name>
        <dbReference type="ChEBI" id="CHEBI:57540"/>
    </ligand>
</feature>
<dbReference type="NCBIfam" id="TIGR03026">
    <property type="entry name" value="NDP-sugDHase"/>
    <property type="match status" value="1"/>
</dbReference>
<comment type="caution">
    <text evidence="13">The sequence shown here is derived from an EMBL/GenBank/DDBJ whole genome shotgun (WGS) entry which is preliminary data.</text>
</comment>
<dbReference type="Pfam" id="PF03720">
    <property type="entry name" value="UDPG_MGDP_dh_C"/>
    <property type="match status" value="1"/>
</dbReference>
<feature type="binding site" evidence="10">
    <location>
        <begin position="266"/>
        <end position="270"/>
    </location>
    <ligand>
        <name>substrate</name>
    </ligand>
</feature>
<gene>
    <name evidence="13" type="ORF">BCF74_10862</name>
</gene>
<dbReference type="GO" id="GO:0006065">
    <property type="term" value="P:UDP-glucuronate biosynthetic process"/>
    <property type="evidence" value="ECO:0007669"/>
    <property type="project" value="UniProtKB-UniPathway"/>
</dbReference>
<dbReference type="Pfam" id="PF03721">
    <property type="entry name" value="UDPG_MGDP_dh_N"/>
    <property type="match status" value="1"/>
</dbReference>
<keyword evidence="14" id="KW-1185">Reference proteome</keyword>
<dbReference type="Pfam" id="PF00984">
    <property type="entry name" value="UDPG_MGDP_dh"/>
    <property type="match status" value="1"/>
</dbReference>
<sequence length="412" mass="44926">MAAIVAHGTAAVGDATQPTGSVTAVKISVVGLGYVGLSNAVILAQHHEVAAVDLDAERVAQVNRRESPLVDPELEEYLSGSDLALTATTSADEALPGSDYVVIATPTDYDPDRDFFNTSSVESVIASVVTLAPGATVVVKSTVPVGFTERMRTAYPSLDVVFSPEFLREGRALHDNLHPSRIVIGGRSDAARRFGELLLEGALDDDVPLLVTDPTEAEAIKLFANTYLAMRVAYFNELDTYAVSHGLDTRAIIDGVGLDPRIGSHYNNPSFGYGGYCLPKDTRQLLANYSDVPQNLIRAIVDSNTTRKDFIAADILRRQPRVVGMYRLIMKAGSDNFRVSSIQGIMKRIKAKGIEVVLFEPALEEERFFNSEVIRDLDEFKKRADVIVANRVSDVLDDVSDKVYTRDLFGRD</sequence>
<dbReference type="SUPFAM" id="SSF48179">
    <property type="entry name" value="6-phosphogluconate dehydrogenase C-terminal domain-like"/>
    <property type="match status" value="1"/>
</dbReference>
<feature type="binding site" evidence="10">
    <location>
        <position position="412"/>
    </location>
    <ligand>
        <name>substrate</name>
    </ligand>
</feature>
<feature type="binding site" evidence="10">
    <location>
        <position position="330"/>
    </location>
    <ligand>
        <name>substrate</name>
    </ligand>
</feature>
<dbReference type="PANTHER" id="PTHR43750">
    <property type="entry name" value="UDP-GLUCOSE 6-DEHYDROGENASE TUAD"/>
    <property type="match status" value="1"/>
</dbReference>
<dbReference type="PIRSF" id="PIRSF500134">
    <property type="entry name" value="UDPglc_DH_bac"/>
    <property type="match status" value="1"/>
</dbReference>
<dbReference type="PANTHER" id="PTHR43750:SF2">
    <property type="entry name" value="UDP-GLUCOSE 6-DEHYDROGENASE"/>
    <property type="match status" value="1"/>
</dbReference>
<dbReference type="SMART" id="SM00984">
    <property type="entry name" value="UDPG_MGDP_dh_C"/>
    <property type="match status" value="1"/>
</dbReference>
<feature type="binding site" evidence="10">
    <location>
        <begin position="166"/>
        <end position="169"/>
    </location>
    <ligand>
        <name>substrate</name>
    </ligand>
</feature>
<dbReference type="EMBL" id="PVTI01000008">
    <property type="protein sequence ID" value="PRY60116.1"/>
    <property type="molecule type" value="Genomic_DNA"/>
</dbReference>
<dbReference type="InterPro" id="IPR001732">
    <property type="entry name" value="UDP-Glc/GDP-Man_DH_N"/>
</dbReference>
<evidence type="ECO:0000256" key="4">
    <source>
        <dbReference type="ARBA" id="ARBA00015132"/>
    </source>
</evidence>
<dbReference type="PIRSF" id="PIRSF000124">
    <property type="entry name" value="UDPglc_GDPman_dh"/>
    <property type="match status" value="1"/>
</dbReference>
<evidence type="ECO:0000256" key="8">
    <source>
        <dbReference type="PIRNR" id="PIRNR000124"/>
    </source>
</evidence>
<comment type="pathway">
    <text evidence="1">Nucleotide-sugar biosynthesis; UDP-alpha-D-glucuronate biosynthesis; UDP-alpha-D-glucuronate from UDP-alpha-D-glucose: step 1/1.</text>
</comment>
<dbReference type="Gene3D" id="1.10.1040.10">
    <property type="entry name" value="N-(1-d-carboxylethyl)-l-norvaline Dehydrogenase, domain 2"/>
    <property type="match status" value="1"/>
</dbReference>
<keyword evidence="5 8" id="KW-0560">Oxidoreductase</keyword>
<feature type="binding site" evidence="11">
    <location>
        <position position="53"/>
    </location>
    <ligand>
        <name>NAD(+)</name>
        <dbReference type="ChEBI" id="CHEBI:57540"/>
    </ligand>
</feature>
<feature type="binding site" evidence="10">
    <location>
        <position position="221"/>
    </location>
    <ligand>
        <name>substrate</name>
    </ligand>
</feature>
<feature type="binding site" evidence="11">
    <location>
        <position position="280"/>
    </location>
    <ligand>
        <name>NAD(+)</name>
        <dbReference type="ChEBI" id="CHEBI:57540"/>
    </ligand>
</feature>
<feature type="binding site" evidence="11">
    <location>
        <position position="338"/>
    </location>
    <ligand>
        <name>NAD(+)</name>
        <dbReference type="ChEBI" id="CHEBI:57540"/>
    </ligand>
</feature>
<evidence type="ECO:0000256" key="5">
    <source>
        <dbReference type="ARBA" id="ARBA00023002"/>
    </source>
</evidence>
<feature type="binding site" evidence="11">
    <location>
        <position position="107"/>
    </location>
    <ligand>
        <name>NAD(+)</name>
        <dbReference type="ChEBI" id="CHEBI:57540"/>
    </ligand>
</feature>
<evidence type="ECO:0000313" key="14">
    <source>
        <dbReference type="Proteomes" id="UP000237822"/>
    </source>
</evidence>
<dbReference type="Gene3D" id="3.40.50.720">
    <property type="entry name" value="NAD(P)-binding Rossmann-like Domain"/>
    <property type="match status" value="2"/>
</dbReference>
<dbReference type="InterPro" id="IPR036291">
    <property type="entry name" value="NAD(P)-bd_dom_sf"/>
</dbReference>
<dbReference type="InterPro" id="IPR013328">
    <property type="entry name" value="6PGD_dom2"/>
</dbReference>
<evidence type="ECO:0000256" key="1">
    <source>
        <dbReference type="ARBA" id="ARBA00004701"/>
    </source>
</evidence>
<dbReference type="InterPro" id="IPR014027">
    <property type="entry name" value="UDP-Glc/GDP-Man_DH_C"/>
</dbReference>
<dbReference type="Proteomes" id="UP000237822">
    <property type="component" value="Unassembled WGS sequence"/>
</dbReference>
<protein>
    <recommendedName>
        <fullName evidence="4 8">UDP-glucose 6-dehydrogenase</fullName>
        <ecNumber evidence="3 8">1.1.1.22</ecNumber>
    </recommendedName>
</protein>
<dbReference type="GO" id="GO:0003979">
    <property type="term" value="F:UDP-glucose 6-dehydrogenase activity"/>
    <property type="evidence" value="ECO:0007669"/>
    <property type="project" value="UniProtKB-EC"/>
</dbReference>
<evidence type="ECO:0000256" key="10">
    <source>
        <dbReference type="PIRSR" id="PIRSR500134-2"/>
    </source>
</evidence>
<feature type="binding site" evidence="10">
    <location>
        <position position="274"/>
    </location>
    <ligand>
        <name>substrate</name>
    </ligand>
</feature>
<comment type="catalytic activity">
    <reaction evidence="7 8">
        <text>UDP-alpha-D-glucose + 2 NAD(+) + H2O = UDP-alpha-D-glucuronate + 2 NADH + 3 H(+)</text>
        <dbReference type="Rhea" id="RHEA:23596"/>
        <dbReference type="ChEBI" id="CHEBI:15377"/>
        <dbReference type="ChEBI" id="CHEBI:15378"/>
        <dbReference type="ChEBI" id="CHEBI:57540"/>
        <dbReference type="ChEBI" id="CHEBI:57945"/>
        <dbReference type="ChEBI" id="CHEBI:58052"/>
        <dbReference type="ChEBI" id="CHEBI:58885"/>
        <dbReference type="EC" id="1.1.1.22"/>
    </reaction>
</comment>
<dbReference type="InterPro" id="IPR036220">
    <property type="entry name" value="UDP-Glc/GDP-Man_DH_C_sf"/>
</dbReference>
<feature type="active site" description="Nucleophile" evidence="9">
    <location>
        <position position="277"/>
    </location>
</feature>
<dbReference type="EC" id="1.1.1.22" evidence="3 8"/>
<evidence type="ECO:0000259" key="12">
    <source>
        <dbReference type="SMART" id="SM00984"/>
    </source>
</evidence>
<dbReference type="AlphaFoldDB" id="A0A2T0UQD3"/>
<name>A0A2T0UQD3_9MICO</name>
<proteinExistence type="inferred from homology"/>
<dbReference type="UniPathway" id="UPA00038">
    <property type="reaction ID" value="UER00491"/>
</dbReference>
<evidence type="ECO:0000256" key="6">
    <source>
        <dbReference type="ARBA" id="ARBA00023027"/>
    </source>
</evidence>
<feature type="binding site" evidence="11">
    <location>
        <position position="142"/>
    </location>
    <ligand>
        <name>NAD(+)</name>
        <dbReference type="ChEBI" id="CHEBI:57540"/>
    </ligand>
</feature>
<dbReference type="InterPro" id="IPR014026">
    <property type="entry name" value="UDP-Glc/GDP-Man_DH_dimer"/>
</dbReference>
<keyword evidence="6 8" id="KW-0520">NAD</keyword>
<evidence type="ECO:0000313" key="13">
    <source>
        <dbReference type="EMBL" id="PRY60116.1"/>
    </source>
</evidence>
<dbReference type="SUPFAM" id="SSF51735">
    <property type="entry name" value="NAD(P)-binding Rossmann-fold domains"/>
    <property type="match status" value="1"/>
</dbReference>
<accession>A0A2T0UQD3</accession>
<feature type="domain" description="UDP-glucose/GDP-mannose dehydrogenase C-terminal" evidence="12">
    <location>
        <begin position="324"/>
        <end position="411"/>
    </location>
</feature>
<organism evidence="13 14">
    <name type="scientific">Knoellia remsis</name>
    <dbReference type="NCBI Taxonomy" id="407159"/>
    <lineage>
        <taxon>Bacteria</taxon>
        <taxon>Bacillati</taxon>
        <taxon>Actinomycetota</taxon>
        <taxon>Actinomycetes</taxon>
        <taxon>Micrococcales</taxon>
        <taxon>Intrasporangiaceae</taxon>
        <taxon>Knoellia</taxon>
    </lineage>
</organism>
<evidence type="ECO:0000256" key="11">
    <source>
        <dbReference type="PIRSR" id="PIRSR500134-3"/>
    </source>
</evidence>
<evidence type="ECO:0000256" key="7">
    <source>
        <dbReference type="ARBA" id="ARBA00047473"/>
    </source>
</evidence>
<evidence type="ECO:0000256" key="3">
    <source>
        <dbReference type="ARBA" id="ARBA00012954"/>
    </source>
</evidence>
<comment type="similarity">
    <text evidence="2 8">Belongs to the UDP-glucose/GDP-mannose dehydrogenase family.</text>
</comment>
<dbReference type="InterPro" id="IPR017476">
    <property type="entry name" value="UDP-Glc/GDP-Man"/>
</dbReference>
<reference evidence="13 14" key="1">
    <citation type="submission" date="2018-03" db="EMBL/GenBank/DDBJ databases">
        <title>Genomic Encyclopedia of Archaeal and Bacterial Type Strains, Phase II (KMG-II): from individual species to whole genera.</title>
        <authorList>
            <person name="Goeker M."/>
        </authorList>
    </citation>
    <scope>NUCLEOTIDE SEQUENCE [LARGE SCALE GENOMIC DNA]</scope>
    <source>
        <strain evidence="13 14">ATCC BAA-1496</strain>
    </source>
</reference>
<dbReference type="GO" id="GO:0000271">
    <property type="term" value="P:polysaccharide biosynthetic process"/>
    <property type="evidence" value="ECO:0007669"/>
    <property type="project" value="InterPro"/>
</dbReference>
<dbReference type="GO" id="GO:0051287">
    <property type="term" value="F:NAD binding"/>
    <property type="evidence" value="ECO:0007669"/>
    <property type="project" value="InterPro"/>
</dbReference>